<dbReference type="CDD" id="cd00038">
    <property type="entry name" value="CAP_ED"/>
    <property type="match status" value="1"/>
</dbReference>
<feature type="compositionally biased region" description="Low complexity" evidence="1">
    <location>
        <begin position="1121"/>
        <end position="1136"/>
    </location>
</feature>
<evidence type="ECO:0000256" key="1">
    <source>
        <dbReference type="SAM" id="MobiDB-lite"/>
    </source>
</evidence>
<feature type="compositionally biased region" description="Low complexity" evidence="1">
    <location>
        <begin position="1033"/>
        <end position="1047"/>
    </location>
</feature>
<feature type="region of interest" description="Disordered" evidence="1">
    <location>
        <begin position="167"/>
        <end position="204"/>
    </location>
</feature>
<dbReference type="Gene3D" id="1.10.287.630">
    <property type="entry name" value="Helix hairpin bin"/>
    <property type="match status" value="1"/>
</dbReference>
<dbReference type="Gene3D" id="1.10.287.70">
    <property type="match status" value="1"/>
</dbReference>
<dbReference type="PROSITE" id="PS50042">
    <property type="entry name" value="CNMP_BINDING_3"/>
    <property type="match status" value="1"/>
</dbReference>
<reference evidence="5" key="1">
    <citation type="journal article" date="2006" name="PLoS Biol.">
        <title>Macronuclear genome sequence of the ciliate Tetrahymena thermophila, a model eukaryote.</title>
        <authorList>
            <person name="Eisen J.A."/>
            <person name="Coyne R.S."/>
            <person name="Wu M."/>
            <person name="Wu D."/>
            <person name="Thiagarajan M."/>
            <person name="Wortman J.R."/>
            <person name="Badger J.H."/>
            <person name="Ren Q."/>
            <person name="Amedeo P."/>
            <person name="Jones K.M."/>
            <person name="Tallon L.J."/>
            <person name="Delcher A.L."/>
            <person name="Salzberg S.L."/>
            <person name="Silva J.C."/>
            <person name="Haas B.J."/>
            <person name="Majoros W.H."/>
            <person name="Farzad M."/>
            <person name="Carlton J.M."/>
            <person name="Smith R.K. Jr."/>
            <person name="Garg J."/>
            <person name="Pearlman R.E."/>
            <person name="Karrer K.M."/>
            <person name="Sun L."/>
            <person name="Manning G."/>
            <person name="Elde N.C."/>
            <person name="Turkewitz A.P."/>
            <person name="Asai D.J."/>
            <person name="Wilkes D.E."/>
            <person name="Wang Y."/>
            <person name="Cai H."/>
            <person name="Collins K."/>
            <person name="Stewart B.A."/>
            <person name="Lee S.R."/>
            <person name="Wilamowska K."/>
            <person name="Weinberg Z."/>
            <person name="Ruzzo W.L."/>
            <person name="Wloga D."/>
            <person name="Gaertig J."/>
            <person name="Frankel J."/>
            <person name="Tsao C.-C."/>
            <person name="Gorovsky M.A."/>
            <person name="Keeling P.J."/>
            <person name="Waller R.F."/>
            <person name="Patron N.J."/>
            <person name="Cherry J.M."/>
            <person name="Stover N.A."/>
            <person name="Krieger C.J."/>
            <person name="del Toro C."/>
            <person name="Ryder H.F."/>
            <person name="Williamson S.C."/>
            <person name="Barbeau R.A."/>
            <person name="Hamilton E.P."/>
            <person name="Orias E."/>
        </authorList>
    </citation>
    <scope>NUCLEOTIDE SEQUENCE [LARGE SCALE GENOMIC DNA]</scope>
    <source>
        <strain evidence="5">SB210</strain>
    </source>
</reference>
<feature type="transmembrane region" description="Helical" evidence="2">
    <location>
        <begin position="618"/>
        <end position="640"/>
    </location>
</feature>
<feature type="compositionally biased region" description="Acidic residues" evidence="1">
    <location>
        <begin position="181"/>
        <end position="194"/>
    </location>
</feature>
<proteinExistence type="predicted"/>
<feature type="compositionally biased region" description="Low complexity" evidence="1">
    <location>
        <begin position="814"/>
        <end position="837"/>
    </location>
</feature>
<dbReference type="InterPro" id="IPR000595">
    <property type="entry name" value="cNMP-bd_dom"/>
</dbReference>
<feature type="compositionally biased region" description="Basic and acidic residues" evidence="1">
    <location>
        <begin position="1083"/>
        <end position="1096"/>
    </location>
</feature>
<evidence type="ECO:0000259" key="3">
    <source>
        <dbReference type="PROSITE" id="PS50042"/>
    </source>
</evidence>
<feature type="region of interest" description="Disordered" evidence="1">
    <location>
        <begin position="1212"/>
        <end position="1232"/>
    </location>
</feature>
<feature type="compositionally biased region" description="Low complexity" evidence="1">
    <location>
        <begin position="1223"/>
        <end position="1232"/>
    </location>
</feature>
<dbReference type="Pfam" id="PF00027">
    <property type="entry name" value="cNMP_binding"/>
    <property type="match status" value="1"/>
</dbReference>
<organism evidence="4 5">
    <name type="scientific">Tetrahymena thermophila (strain SB210)</name>
    <dbReference type="NCBI Taxonomy" id="312017"/>
    <lineage>
        <taxon>Eukaryota</taxon>
        <taxon>Sar</taxon>
        <taxon>Alveolata</taxon>
        <taxon>Ciliophora</taxon>
        <taxon>Intramacronucleata</taxon>
        <taxon>Oligohymenophorea</taxon>
        <taxon>Hymenostomatida</taxon>
        <taxon>Tetrahymenina</taxon>
        <taxon>Tetrahymenidae</taxon>
        <taxon>Tetrahymena</taxon>
    </lineage>
</organism>
<dbReference type="Gene3D" id="2.60.120.10">
    <property type="entry name" value="Jelly Rolls"/>
    <property type="match status" value="1"/>
</dbReference>
<dbReference type="GO" id="GO:0035725">
    <property type="term" value="P:sodium ion transmembrane transport"/>
    <property type="evidence" value="ECO:0007669"/>
    <property type="project" value="TreeGrafter"/>
</dbReference>
<dbReference type="PANTHER" id="PTHR45689:SF5">
    <property type="entry name" value="I[[H]] CHANNEL, ISOFORM E"/>
    <property type="match status" value="1"/>
</dbReference>
<feature type="compositionally biased region" description="Polar residues" evidence="1">
    <location>
        <begin position="7"/>
        <end position="19"/>
    </location>
</feature>
<dbReference type="OrthoDB" id="421226at2759"/>
<evidence type="ECO:0000313" key="4">
    <source>
        <dbReference type="EMBL" id="EAR89993.2"/>
    </source>
</evidence>
<gene>
    <name evidence="4" type="ORF">TTHERM_01050390</name>
</gene>
<feature type="region of interest" description="Disordered" evidence="1">
    <location>
        <begin position="1020"/>
        <end position="1173"/>
    </location>
</feature>
<feature type="compositionally biased region" description="Low complexity" evidence="1">
    <location>
        <begin position="254"/>
        <end position="263"/>
    </location>
</feature>
<dbReference type="GO" id="GO:0098855">
    <property type="term" value="C:HCN channel complex"/>
    <property type="evidence" value="ECO:0007669"/>
    <property type="project" value="TreeGrafter"/>
</dbReference>
<feature type="transmembrane region" description="Helical" evidence="2">
    <location>
        <begin position="652"/>
        <end position="676"/>
    </location>
</feature>
<dbReference type="eggNOG" id="KOG0498">
    <property type="taxonomic scope" value="Eukaryota"/>
</dbReference>
<keyword evidence="2" id="KW-1133">Transmembrane helix</keyword>
<feature type="region of interest" description="Disordered" evidence="1">
    <location>
        <begin position="244"/>
        <end position="267"/>
    </location>
</feature>
<dbReference type="SUPFAM" id="SSF81324">
    <property type="entry name" value="Voltage-gated potassium channels"/>
    <property type="match status" value="1"/>
</dbReference>
<keyword evidence="2" id="KW-0812">Transmembrane</keyword>
<keyword evidence="5" id="KW-1185">Reference proteome</keyword>
<evidence type="ECO:0000256" key="2">
    <source>
        <dbReference type="SAM" id="Phobius"/>
    </source>
</evidence>
<dbReference type="KEGG" id="tet:TTHERM_01050390"/>
<dbReference type="PANTHER" id="PTHR45689">
    <property type="entry name" value="I[[H]] CHANNEL, ISOFORM E"/>
    <property type="match status" value="1"/>
</dbReference>
<feature type="region of interest" description="Disordered" evidence="1">
    <location>
        <begin position="814"/>
        <end position="853"/>
    </location>
</feature>
<dbReference type="InterPro" id="IPR013099">
    <property type="entry name" value="K_chnl_dom"/>
</dbReference>
<dbReference type="EMBL" id="GG662806">
    <property type="protein sequence ID" value="EAR89993.2"/>
    <property type="molecule type" value="Genomic_DNA"/>
</dbReference>
<dbReference type="SUPFAM" id="SSF51206">
    <property type="entry name" value="cAMP-binding domain-like"/>
    <property type="match status" value="1"/>
</dbReference>
<feature type="region of interest" description="Disordered" evidence="1">
    <location>
        <begin position="76"/>
        <end position="124"/>
    </location>
</feature>
<feature type="transmembrane region" description="Helical" evidence="2">
    <location>
        <begin position="502"/>
        <end position="523"/>
    </location>
</feature>
<protein>
    <submittedName>
        <fullName evidence="4">Cyclic nucleotide-binding domain protein</fullName>
    </submittedName>
</protein>
<dbReference type="GO" id="GO:0003254">
    <property type="term" value="P:regulation of membrane depolarization"/>
    <property type="evidence" value="ECO:0007669"/>
    <property type="project" value="TreeGrafter"/>
</dbReference>
<dbReference type="RefSeq" id="XP_001010238.2">
    <property type="nucleotide sequence ID" value="XM_001010238.2"/>
</dbReference>
<accession>Q22XL7</accession>
<feature type="transmembrane region" description="Helical" evidence="2">
    <location>
        <begin position="573"/>
        <end position="597"/>
    </location>
</feature>
<dbReference type="InterPro" id="IPR018490">
    <property type="entry name" value="cNMP-bd_dom_sf"/>
</dbReference>
<feature type="compositionally biased region" description="Low complexity" evidence="1">
    <location>
        <begin position="20"/>
        <end position="33"/>
    </location>
</feature>
<dbReference type="HOGENOM" id="CLU_258596_0_0_1"/>
<sequence length="1398" mass="161405">MIDGYYQSFQTPKQPPLNSQTNHQNFGQNQNHQSENMQTTEEDIVNSINQQLLKQQDRPPYYNQNMLYRMFTNKKKSKLNEKGGSSEFSSQNSDQMKNFEQNQSEEERDNQSQSQQKKESNSSQFSNIEMSNMNVQQLKLFKQSSCQIQERQEGDECNQQFNKKLTKRMKNDKGNQSQGSQDDDDEGEDEEDYQSQDLPQGKTNWQKSFLNETLENVKIKSSSFMNRSASFNLKNSDNFNISGDLIQSKDGDSDQQQQTSLSSIASPFVRKQNKRTLSFALPSNRFGNNMLGSNNIIGNDKIQNMQGEFSQSMGQLTGVNQRMSVSQQSQSPQIQQQSNLNDKNSILKVYKNQKQHYFLQKCFFYLNSFYRFKKLSSDHFKAMDKSAVNGESDQDEQTLTEYAQQQFKYILISLLQVIPVISPSSHFKNIWDVCQMIVQVYTFWILPISISTGRDLYDLVGDPISHITIPVFLLLDLIVSMNTGYNKNGATVLEKDKIIDHYYYEGGLTFDILSLISIICLSFRKNHIHENFDNYYDPTTYLLLIYFVKYFQFCKTAKKVEDRLDLSPKKKNALSLFNLLVNVLFISHLFASIWIFIGRQQQLMIGDSYLNKRTIYNLDWYDWYIQTIYYVVVTMTTVGYGDIVPATNTEFIVSIGIMLFACGIFAYNVNAIGAILDEFYRQKRIIDEKMAVINAYMSRHNINLNLRYQIRDYLENFWIQSAEKHEEMESMIINDLPKYLQKNLIEEVNHVVLKKSPIFRKNFSRNVCMRLSHILKEVHYPPNQLICSKDTQDDNSIYFIRNGTVQISYFNPSQTHQNTHQNQQNNGQNNQQNQTNGAPHQPSPQTSFLITNPNNQGQQISQQINNQNATPQFSQSFYNLKNGDSFGELSFFTGQNRSATVRAVDFTTLIKIERQEFIQLLSTSPADYEKFCFIKDRIMFKQAYQDIGVKCYSCQRYDHLISQCPVIHLVPNKYITLLKYNYNPENKERVKHDRSDRAKFHSITETEILKTAAQELYPDGNFDFQSGDELESTESSGSSSQSSSQSNSDEDDMSQSSKSDKSHNSKKSVSFNNSQNKMSHFQKFSEKQKSISEKSGSDSSDQSSQNSNSDSDDNNKKKSKSTSQSLKKLSSSNQLKTIQGLNKISETKKEQDFSDSDQSQKSCHINPNKKIPLGDKFQIMNSKNKQTKEIEFNSNSKQSSVYDKNNNKIQKNSLIKKGGGGQHSSFSSKSSSMLVTNQQNDQLLLSPQMCKNNNENNKNFESKDKQTLKNFNMPDENNNQQTLMKLFQKLVDKFIVEENEGQTDQDQNNQSNQMVDIEVDFSQDFQIYYPQYNQANIIKKYNDLTAKQNQSAFVMAFQISKKQDIKETEQDSPTKSKGRSSVFLKFNPRFSIAPAGLR</sequence>
<dbReference type="InterPro" id="IPR051413">
    <property type="entry name" value="K/Na_HCN_channel"/>
</dbReference>
<dbReference type="GeneID" id="7826483"/>
<feature type="compositionally biased region" description="Low complexity" evidence="1">
    <location>
        <begin position="1097"/>
        <end position="1109"/>
    </location>
</feature>
<dbReference type="GO" id="GO:0005249">
    <property type="term" value="F:voltage-gated potassium channel activity"/>
    <property type="evidence" value="ECO:0007669"/>
    <property type="project" value="TreeGrafter"/>
</dbReference>
<keyword evidence="2" id="KW-0472">Membrane</keyword>
<dbReference type="Pfam" id="PF07885">
    <property type="entry name" value="Ion_trans_2"/>
    <property type="match status" value="1"/>
</dbReference>
<dbReference type="InParanoid" id="Q22XL7"/>
<feature type="domain" description="Cyclic nucleotide-binding" evidence="3">
    <location>
        <begin position="880"/>
        <end position="921"/>
    </location>
</feature>
<name>Q22XL7_TETTS</name>
<dbReference type="Proteomes" id="UP000009168">
    <property type="component" value="Unassembled WGS sequence"/>
</dbReference>
<dbReference type="InterPro" id="IPR014710">
    <property type="entry name" value="RmlC-like_jellyroll"/>
</dbReference>
<feature type="region of interest" description="Disordered" evidence="1">
    <location>
        <begin position="1"/>
        <end position="46"/>
    </location>
</feature>
<feature type="compositionally biased region" description="Polar residues" evidence="1">
    <location>
        <begin position="86"/>
        <end position="102"/>
    </location>
</feature>
<evidence type="ECO:0000313" key="5">
    <source>
        <dbReference type="Proteomes" id="UP000009168"/>
    </source>
</evidence>